<name>A0ABT5CDI9_9BACT</name>
<organism evidence="2 3">
    <name type="scientific">Sorangium atrum</name>
    <dbReference type="NCBI Taxonomy" id="2995308"/>
    <lineage>
        <taxon>Bacteria</taxon>
        <taxon>Pseudomonadati</taxon>
        <taxon>Myxococcota</taxon>
        <taxon>Polyangia</taxon>
        <taxon>Polyangiales</taxon>
        <taxon>Polyangiaceae</taxon>
        <taxon>Sorangium</taxon>
    </lineage>
</organism>
<feature type="region of interest" description="Disordered" evidence="1">
    <location>
        <begin position="261"/>
        <end position="292"/>
    </location>
</feature>
<dbReference type="RefSeq" id="WP_272102640.1">
    <property type="nucleotide sequence ID" value="NZ_JAQNDK010000005.1"/>
</dbReference>
<protein>
    <submittedName>
        <fullName evidence="2">Uncharacterized protein</fullName>
    </submittedName>
</protein>
<proteinExistence type="predicted"/>
<sequence>MGDAAGGSGGPVDPEIAGVPLSAYAAVLAYTAEGVSLEASLEHAAIAAGAWPSAEEAWSARLAESAMGDGALIAACDEHRLAAQAHVERKVPPLDTDLRAWLDFFRAFTASEDPLGFLDARGLGEGDVFRLLGAWQERIVAEGGVRAEATAILAAAPGPAPEVRPEAPALRAATRRPRGGAAAAVKKARAVVAVRGETADLPRDLSKLILPFVKQPGGAERVEPPAPAPAARPALLPSLAAPELPKPVLAPKEIAETAPVFPAPSRPALPFGSRVGERDAPRSGLPATGLPPLREGALEESIAGTPGVGTAPVMFEAAKPALPFAPSPGAPSSGAAPSSGGSARSPAADGPRLSLEDYAAMLAEIAASPATATEAIARYGLTREAKGAEDAAWQARFAAEPGLRMKWMRELVAAGERVRAKR</sequence>
<accession>A0ABT5CDI9</accession>
<evidence type="ECO:0000313" key="2">
    <source>
        <dbReference type="EMBL" id="MDC0684512.1"/>
    </source>
</evidence>
<keyword evidence="3" id="KW-1185">Reference proteome</keyword>
<reference evidence="2 3" key="1">
    <citation type="submission" date="2023-01" db="EMBL/GenBank/DDBJ databases">
        <title>Minimal conservation of predation-associated metabolite biosynthetic gene clusters underscores biosynthetic potential of Myxococcota including descriptions for ten novel species: Archangium lansinium sp. nov., Myxococcus landrumus sp. nov., Nannocystis bai.</title>
        <authorList>
            <person name="Ahearne A."/>
            <person name="Stevens C."/>
            <person name="Dowd S."/>
        </authorList>
    </citation>
    <scope>NUCLEOTIDE SEQUENCE [LARGE SCALE GENOMIC DNA]</scope>
    <source>
        <strain evidence="2 3">WIWO2</strain>
    </source>
</reference>
<evidence type="ECO:0000256" key="1">
    <source>
        <dbReference type="SAM" id="MobiDB-lite"/>
    </source>
</evidence>
<comment type="caution">
    <text evidence="2">The sequence shown here is derived from an EMBL/GenBank/DDBJ whole genome shotgun (WGS) entry which is preliminary data.</text>
</comment>
<evidence type="ECO:0000313" key="3">
    <source>
        <dbReference type="Proteomes" id="UP001217485"/>
    </source>
</evidence>
<feature type="region of interest" description="Disordered" evidence="1">
    <location>
        <begin position="325"/>
        <end position="350"/>
    </location>
</feature>
<gene>
    <name evidence="2" type="ORF">POL72_42725</name>
</gene>
<dbReference type="Proteomes" id="UP001217485">
    <property type="component" value="Unassembled WGS sequence"/>
</dbReference>
<dbReference type="EMBL" id="JAQNDK010000005">
    <property type="protein sequence ID" value="MDC0684512.1"/>
    <property type="molecule type" value="Genomic_DNA"/>
</dbReference>
<feature type="compositionally biased region" description="Low complexity" evidence="1">
    <location>
        <begin position="330"/>
        <end position="350"/>
    </location>
</feature>